<evidence type="ECO:0000256" key="1">
    <source>
        <dbReference type="ARBA" id="ARBA00004123"/>
    </source>
</evidence>
<evidence type="ECO:0000256" key="3">
    <source>
        <dbReference type="ARBA" id="ARBA00005383"/>
    </source>
</evidence>
<feature type="domain" description="SAP" evidence="12">
    <location>
        <begin position="11"/>
        <end position="45"/>
    </location>
</feature>
<comment type="subcellular location">
    <subcellularLocation>
        <location evidence="1">Nucleus</location>
    </subcellularLocation>
</comment>
<dbReference type="InterPro" id="IPR023321">
    <property type="entry name" value="PINIT"/>
</dbReference>
<dbReference type="PANTHER" id="PTHR10782:SF94">
    <property type="entry name" value="SUPPRESSOR OF VARIEGATION 2-10, ISOFORM I"/>
    <property type="match status" value="1"/>
</dbReference>
<dbReference type="PROSITE" id="PS50800">
    <property type="entry name" value="SAP"/>
    <property type="match status" value="1"/>
</dbReference>
<dbReference type="EMBL" id="JAZDUA010000072">
    <property type="protein sequence ID" value="KAK7869563.1"/>
    <property type="molecule type" value="Genomic_DNA"/>
</dbReference>
<dbReference type="GO" id="GO:0097240">
    <property type="term" value="P:chromosome attachment to the nuclear envelope"/>
    <property type="evidence" value="ECO:0007669"/>
    <property type="project" value="UniProtKB-ARBA"/>
</dbReference>
<gene>
    <name evidence="15" type="ORF">R5R35_003357</name>
</gene>
<dbReference type="GO" id="GO:0008270">
    <property type="term" value="F:zinc ion binding"/>
    <property type="evidence" value="ECO:0007669"/>
    <property type="project" value="UniProtKB-KW"/>
</dbReference>
<dbReference type="InterPro" id="IPR003034">
    <property type="entry name" value="SAP_dom"/>
</dbReference>
<organism evidence="15 16">
    <name type="scientific">Gryllus longicercus</name>
    <dbReference type="NCBI Taxonomy" id="2509291"/>
    <lineage>
        <taxon>Eukaryota</taxon>
        <taxon>Metazoa</taxon>
        <taxon>Ecdysozoa</taxon>
        <taxon>Arthropoda</taxon>
        <taxon>Hexapoda</taxon>
        <taxon>Insecta</taxon>
        <taxon>Pterygota</taxon>
        <taxon>Neoptera</taxon>
        <taxon>Polyneoptera</taxon>
        <taxon>Orthoptera</taxon>
        <taxon>Ensifera</taxon>
        <taxon>Gryllidea</taxon>
        <taxon>Grylloidea</taxon>
        <taxon>Gryllidae</taxon>
        <taxon>Gryllinae</taxon>
        <taxon>Gryllus</taxon>
    </lineage>
</organism>
<dbReference type="InterPro" id="IPR038654">
    <property type="entry name" value="PINIT_sf"/>
</dbReference>
<protein>
    <recommendedName>
        <fullName evidence="17">E3 SUMO-protein ligase PIAS3</fullName>
    </recommendedName>
</protein>
<dbReference type="InterPro" id="IPR013083">
    <property type="entry name" value="Znf_RING/FYVE/PHD"/>
</dbReference>
<evidence type="ECO:0000256" key="6">
    <source>
        <dbReference type="ARBA" id="ARBA00022771"/>
    </source>
</evidence>
<dbReference type="FunFam" id="3.30.40.10:FF:000247">
    <property type="entry name" value="Uncharacterized protein, isoform B"/>
    <property type="match status" value="1"/>
</dbReference>
<dbReference type="Pfam" id="PF02891">
    <property type="entry name" value="zf-MIZ"/>
    <property type="match status" value="1"/>
</dbReference>
<dbReference type="Pfam" id="PF02037">
    <property type="entry name" value="SAP"/>
    <property type="match status" value="1"/>
</dbReference>
<evidence type="ECO:0000256" key="4">
    <source>
        <dbReference type="ARBA" id="ARBA00022679"/>
    </source>
</evidence>
<evidence type="ECO:0000259" key="14">
    <source>
        <dbReference type="PROSITE" id="PS51466"/>
    </source>
</evidence>
<keyword evidence="9" id="KW-0539">Nucleus</keyword>
<evidence type="ECO:0000256" key="2">
    <source>
        <dbReference type="ARBA" id="ARBA00004718"/>
    </source>
</evidence>
<evidence type="ECO:0008006" key="17">
    <source>
        <dbReference type="Google" id="ProtNLM"/>
    </source>
</evidence>
<keyword evidence="4" id="KW-0808">Transferase</keyword>
<dbReference type="Gene3D" id="1.10.720.30">
    <property type="entry name" value="SAP domain"/>
    <property type="match status" value="1"/>
</dbReference>
<evidence type="ECO:0000256" key="5">
    <source>
        <dbReference type="ARBA" id="ARBA00022723"/>
    </source>
</evidence>
<accession>A0AAN9Z618</accession>
<proteinExistence type="inferred from homology"/>
<dbReference type="Pfam" id="PF14324">
    <property type="entry name" value="PINIT"/>
    <property type="match status" value="1"/>
</dbReference>
<dbReference type="Gene3D" id="3.30.40.10">
    <property type="entry name" value="Zinc/RING finger domain, C3HC4 (zinc finger)"/>
    <property type="match status" value="1"/>
</dbReference>
<evidence type="ECO:0000256" key="11">
    <source>
        <dbReference type="SAM" id="MobiDB-lite"/>
    </source>
</evidence>
<dbReference type="PROSITE" id="PS51044">
    <property type="entry name" value="ZF_SP_RING"/>
    <property type="match status" value="1"/>
</dbReference>
<dbReference type="GO" id="GO:0000785">
    <property type="term" value="C:chromatin"/>
    <property type="evidence" value="ECO:0007669"/>
    <property type="project" value="TreeGrafter"/>
</dbReference>
<feature type="region of interest" description="Disordered" evidence="11">
    <location>
        <begin position="70"/>
        <end position="111"/>
    </location>
</feature>
<dbReference type="GO" id="GO:0003712">
    <property type="term" value="F:transcription coregulator activity"/>
    <property type="evidence" value="ECO:0007669"/>
    <property type="project" value="TreeGrafter"/>
</dbReference>
<keyword evidence="6 10" id="KW-0863">Zinc-finger</keyword>
<dbReference type="InterPro" id="IPR036361">
    <property type="entry name" value="SAP_dom_sf"/>
</dbReference>
<comment type="similarity">
    <text evidence="3">Belongs to the PIAS family.</text>
</comment>
<feature type="domain" description="PINIT" evidence="14">
    <location>
        <begin position="138"/>
        <end position="303"/>
    </location>
</feature>
<dbReference type="FunFam" id="2.60.120.780:FF:000001">
    <property type="entry name" value="E3 SUMO-protein ligase PIAS2 isoform X1"/>
    <property type="match status" value="1"/>
</dbReference>
<evidence type="ECO:0000259" key="12">
    <source>
        <dbReference type="PROSITE" id="PS50800"/>
    </source>
</evidence>
<dbReference type="Proteomes" id="UP001378592">
    <property type="component" value="Unassembled WGS sequence"/>
</dbReference>
<evidence type="ECO:0000256" key="10">
    <source>
        <dbReference type="PROSITE-ProRule" id="PRU00452"/>
    </source>
</evidence>
<sequence length="508" mass="56575">MAEAEALKSMVMSFRVSELQMLLGFAGRNKSGRKTELQARAVELLRMRSTPVEMKIKELYKTIHQAHTTGATMQPSAPSAKDIPSVHSSSAMQQQSAPRSNVYNPGGYATDRPLPPPTTGMYASSIYHHPSYQHKTSPPVYSSYPVHPDVKLKRLPFFDLLGELLKPSTLAPQGSQSLQEGGFVFHLTPQQATDIGTSRELRPGCKMEYVIQVQMRFCLIESSCEQEDCYPQGIAVKVNGKVCPLPNPIPTNKPGVEPKRPPRPVNITHMVRLSPTVPNHVTVSWNVEYGKAYAVAIYLVRKLSSSELLQRLKQRGVRPPDYTRGLIKEKLQEDIDCEIATTSLRVSLMCPLGKMRMTTPCKATSCYHLQCFDASLYLQMNERKPTWMCPVCDKPAIFDNLVIDGYFQQVLDSGKLKDCNEVQLHQDGSWSSLVIKKEQTQELSLADKSLVKVELDDVVVIPEPKEQVIAEQPPPPPAPKKEPTVIDLTFSDSDDGSDSVKEVSLVKT</sequence>
<dbReference type="GO" id="GO:0006357">
    <property type="term" value="P:regulation of transcription by RNA polymerase II"/>
    <property type="evidence" value="ECO:0007669"/>
    <property type="project" value="TreeGrafter"/>
</dbReference>
<dbReference type="GO" id="GO:0061665">
    <property type="term" value="F:SUMO ligase activity"/>
    <property type="evidence" value="ECO:0007669"/>
    <property type="project" value="TreeGrafter"/>
</dbReference>
<dbReference type="SUPFAM" id="SSF68906">
    <property type="entry name" value="SAP domain"/>
    <property type="match status" value="1"/>
</dbReference>
<comment type="pathway">
    <text evidence="2">Protein modification; protein sumoylation.</text>
</comment>
<dbReference type="FunFam" id="1.10.720.30:FF:000001">
    <property type="entry name" value="E3 SUMO-protein ligase PIAS2 isoform 1"/>
    <property type="match status" value="1"/>
</dbReference>
<evidence type="ECO:0000313" key="16">
    <source>
        <dbReference type="Proteomes" id="UP001378592"/>
    </source>
</evidence>
<dbReference type="CDD" id="cd16790">
    <property type="entry name" value="SP-RING_PIAS"/>
    <property type="match status" value="1"/>
</dbReference>
<dbReference type="AlphaFoldDB" id="A0AAN9Z618"/>
<dbReference type="SMART" id="SM00513">
    <property type="entry name" value="SAP"/>
    <property type="match status" value="1"/>
</dbReference>
<dbReference type="PROSITE" id="PS51466">
    <property type="entry name" value="PINIT"/>
    <property type="match status" value="1"/>
</dbReference>
<dbReference type="Gene3D" id="2.60.120.780">
    <property type="entry name" value="PINIT domain"/>
    <property type="match status" value="1"/>
</dbReference>
<evidence type="ECO:0000313" key="15">
    <source>
        <dbReference type="EMBL" id="KAK7869563.1"/>
    </source>
</evidence>
<evidence type="ECO:0000256" key="7">
    <source>
        <dbReference type="ARBA" id="ARBA00022786"/>
    </source>
</evidence>
<evidence type="ECO:0000256" key="9">
    <source>
        <dbReference type="ARBA" id="ARBA00023242"/>
    </source>
</evidence>
<reference evidence="15 16" key="1">
    <citation type="submission" date="2024-03" db="EMBL/GenBank/DDBJ databases">
        <title>The genome assembly and annotation of the cricket Gryllus longicercus Weissman &amp; Gray.</title>
        <authorList>
            <person name="Szrajer S."/>
            <person name="Gray D."/>
            <person name="Ylla G."/>
        </authorList>
    </citation>
    <scope>NUCLEOTIDE SEQUENCE [LARGE SCALE GENOMIC DNA]</scope>
    <source>
        <strain evidence="15">DAG 2021-001</strain>
        <tissue evidence="15">Whole body minus gut</tissue>
    </source>
</reference>
<feature type="domain" description="SP-RING-type" evidence="13">
    <location>
        <begin position="335"/>
        <end position="416"/>
    </location>
</feature>
<dbReference type="GO" id="GO:0016925">
    <property type="term" value="P:protein sumoylation"/>
    <property type="evidence" value="ECO:0007669"/>
    <property type="project" value="TreeGrafter"/>
</dbReference>
<keyword evidence="8" id="KW-0862">Zinc</keyword>
<keyword evidence="16" id="KW-1185">Reference proteome</keyword>
<dbReference type="GO" id="GO:0005634">
    <property type="term" value="C:nucleus"/>
    <property type="evidence" value="ECO:0007669"/>
    <property type="project" value="UniProtKB-SubCell"/>
</dbReference>
<comment type="caution">
    <text evidence="15">The sequence shown here is derived from an EMBL/GenBank/DDBJ whole genome shotgun (WGS) entry which is preliminary data.</text>
</comment>
<dbReference type="InterPro" id="IPR004181">
    <property type="entry name" value="Znf_MIZ"/>
</dbReference>
<feature type="compositionally biased region" description="Polar residues" evidence="11">
    <location>
        <begin position="86"/>
        <end position="103"/>
    </location>
</feature>
<keyword evidence="7" id="KW-0833">Ubl conjugation pathway</keyword>
<dbReference type="PANTHER" id="PTHR10782">
    <property type="entry name" value="ZINC FINGER MIZ DOMAIN-CONTAINING PROTEIN"/>
    <property type="match status" value="1"/>
</dbReference>
<evidence type="ECO:0000259" key="13">
    <source>
        <dbReference type="PROSITE" id="PS51044"/>
    </source>
</evidence>
<keyword evidence="5" id="KW-0479">Metal-binding</keyword>
<feature type="region of interest" description="Disordered" evidence="11">
    <location>
        <begin position="464"/>
        <end position="508"/>
    </location>
</feature>
<name>A0AAN9Z618_9ORTH</name>
<evidence type="ECO:0000256" key="8">
    <source>
        <dbReference type="ARBA" id="ARBA00022833"/>
    </source>
</evidence>